<keyword evidence="8 9" id="KW-0739">Sodium transport</keyword>
<sequence length="628" mass="69054">MASGLERQRHQSAELLLLTVTLSASVLTARLVRAARAKRESGLRRWLPLLHESGAALLYGSVLGLVLKCAASPWTSGTRNVHNCASLNATPLSVLLNITGHVHQYQHLREVRGPNDRTEPLNSVLHKLSFNPEIFFNLFLPPIIFHGAYSLNQRLFFNKIGSVLTFAFLGTLISCGIIGACMYGFVKLMVQLGHAAAGDFHLTDCLFFGSLMSATDPVSVLAIFAELQVDSDLYILLFGESILNDAVAIVLTYAISTYSTSTFEASSFFLSIGHFIAVFAGSFGIGLAYTIVTALLTKFMQLNSHPLLETGLFFLLSWSTFLSAEACSLSGIVAVMFCGIMQAHYTFHNLSAEAKVRTKQLFECLNFLAENFIFCYIGLALFTFQKHIFQVVFICGAFISILVARVCNVYPLSFLLNLGQRNKIPFSIQHMMMFSGLRGAVAFALAAQDTTTEARRVIFSTTLLVVLLTVWVLGSTTIPMLTCLDIRIGVNPDESPRAEHCDQDQVTVADSHTPLEDPQTRVSWFRRLCHILDSKYLRPALTHSGPPLTSTLPLWCTPVAKLLTSPHAYENQEQLKDTEDNCSSLKTDVTEDKQGSTGDKAEVATQQQDDLLEGDLGLGQCAPPAWTE</sequence>
<dbReference type="Pfam" id="PF00999">
    <property type="entry name" value="Na_H_Exchanger"/>
    <property type="match status" value="1"/>
</dbReference>
<dbReference type="GO" id="GO:0015385">
    <property type="term" value="F:sodium:proton antiporter activity"/>
    <property type="evidence" value="ECO:0007669"/>
    <property type="project" value="InterPro"/>
</dbReference>
<evidence type="ECO:0000256" key="4">
    <source>
        <dbReference type="ARBA" id="ARBA00022989"/>
    </source>
</evidence>
<comment type="subcellular location">
    <subcellularLocation>
        <location evidence="1">Membrane</location>
        <topology evidence="1">Multi-pass membrane protein</topology>
    </subcellularLocation>
</comment>
<organism evidence="12 13">
    <name type="scientific">Scleropages formosus</name>
    <name type="common">Asian bonytongue</name>
    <name type="synonym">Osteoglossum formosum</name>
    <dbReference type="NCBI Taxonomy" id="113540"/>
    <lineage>
        <taxon>Eukaryota</taxon>
        <taxon>Metazoa</taxon>
        <taxon>Chordata</taxon>
        <taxon>Craniata</taxon>
        <taxon>Vertebrata</taxon>
        <taxon>Euteleostomi</taxon>
        <taxon>Actinopterygii</taxon>
        <taxon>Neopterygii</taxon>
        <taxon>Teleostei</taxon>
        <taxon>Osteoglossocephala</taxon>
        <taxon>Osteoglossomorpha</taxon>
        <taxon>Osteoglossiformes</taxon>
        <taxon>Osteoglossidae</taxon>
        <taxon>Scleropages</taxon>
    </lineage>
</organism>
<feature type="transmembrane region" description="Helical" evidence="10">
    <location>
        <begin position="268"/>
        <end position="292"/>
    </location>
</feature>
<gene>
    <name evidence="12" type="primary">SLC9A9</name>
</gene>
<evidence type="ECO:0000256" key="2">
    <source>
        <dbReference type="ARBA" id="ARBA00022448"/>
    </source>
</evidence>
<dbReference type="GO" id="GO:0005886">
    <property type="term" value="C:plasma membrane"/>
    <property type="evidence" value="ECO:0007669"/>
    <property type="project" value="TreeGrafter"/>
</dbReference>
<feature type="transmembrane region" description="Helical" evidence="10">
    <location>
        <begin position="163"/>
        <end position="186"/>
    </location>
</feature>
<evidence type="ECO:0000256" key="5">
    <source>
        <dbReference type="ARBA" id="ARBA00023053"/>
    </source>
</evidence>
<dbReference type="GO" id="GO:0015386">
    <property type="term" value="F:potassium:proton antiporter activity"/>
    <property type="evidence" value="ECO:0007669"/>
    <property type="project" value="TreeGrafter"/>
</dbReference>
<keyword evidence="5" id="KW-0915">Sodium</keyword>
<dbReference type="NCBIfam" id="TIGR00840">
    <property type="entry name" value="b_cpa1"/>
    <property type="match status" value="1"/>
</dbReference>
<feature type="transmembrane region" description="Helical" evidence="10">
    <location>
        <begin position="457"/>
        <end position="474"/>
    </location>
</feature>
<dbReference type="GeneTree" id="ENSGT00940000160094"/>
<keyword evidence="9" id="KW-0050">Antiport</keyword>
<evidence type="ECO:0000256" key="9">
    <source>
        <dbReference type="RuleBase" id="RU003722"/>
    </source>
</evidence>
<feature type="domain" description="Cation/H+ exchanger transmembrane" evidence="11">
    <location>
        <begin position="121"/>
        <end position="482"/>
    </location>
</feature>
<feature type="transmembrane region" description="Helical" evidence="10">
    <location>
        <begin position="312"/>
        <end position="345"/>
    </location>
</feature>
<accession>A0A8C9TH69</accession>
<evidence type="ECO:0000256" key="3">
    <source>
        <dbReference type="ARBA" id="ARBA00022692"/>
    </source>
</evidence>
<reference evidence="12 13" key="1">
    <citation type="submission" date="2019-04" db="EMBL/GenBank/DDBJ databases">
        <authorList>
            <consortium name="Wellcome Sanger Institute Data Sharing"/>
        </authorList>
    </citation>
    <scope>NUCLEOTIDE SEQUENCE [LARGE SCALE GENOMIC DNA]</scope>
</reference>
<keyword evidence="7 10" id="KW-0472">Membrane</keyword>
<dbReference type="InterPro" id="IPR006153">
    <property type="entry name" value="Cation/H_exchanger_TM"/>
</dbReference>
<proteinExistence type="inferred from homology"/>
<dbReference type="Proteomes" id="UP000694397">
    <property type="component" value="Chromosome 19"/>
</dbReference>
<keyword evidence="4 10" id="KW-1133">Transmembrane helix</keyword>
<dbReference type="PRINTS" id="PR01084">
    <property type="entry name" value="NAHEXCHNGR"/>
</dbReference>
<name>A0A8C9TH69_SCLFO</name>
<evidence type="ECO:0000259" key="11">
    <source>
        <dbReference type="Pfam" id="PF00999"/>
    </source>
</evidence>
<evidence type="ECO:0000256" key="7">
    <source>
        <dbReference type="ARBA" id="ARBA00023136"/>
    </source>
</evidence>
<reference evidence="12" key="2">
    <citation type="submission" date="2025-08" db="UniProtKB">
        <authorList>
            <consortium name="Ensembl"/>
        </authorList>
    </citation>
    <scope>IDENTIFICATION</scope>
</reference>
<feature type="transmembrane region" description="Helical" evidence="10">
    <location>
        <begin position="234"/>
        <end position="256"/>
    </location>
</feature>
<dbReference type="Gene3D" id="6.10.140.1330">
    <property type="match status" value="1"/>
</dbReference>
<keyword evidence="3 9" id="KW-0812">Transmembrane</keyword>
<dbReference type="GO" id="GO:0098719">
    <property type="term" value="P:sodium ion import across plasma membrane"/>
    <property type="evidence" value="ECO:0007669"/>
    <property type="project" value="TreeGrafter"/>
</dbReference>
<dbReference type="PANTHER" id="PTHR10110">
    <property type="entry name" value="SODIUM/HYDROGEN EXCHANGER"/>
    <property type="match status" value="1"/>
</dbReference>
<keyword evidence="2 9" id="KW-0813">Transport</keyword>
<dbReference type="InterPro" id="IPR018422">
    <property type="entry name" value="Cation/H_exchanger_CPA1"/>
</dbReference>
<evidence type="ECO:0000313" key="12">
    <source>
        <dbReference type="Ensembl" id="ENSSFOP00015048130.1"/>
    </source>
</evidence>
<feature type="transmembrane region" description="Helical" evidence="10">
    <location>
        <begin position="365"/>
        <end position="384"/>
    </location>
</feature>
<evidence type="ECO:0000256" key="6">
    <source>
        <dbReference type="ARBA" id="ARBA00023065"/>
    </source>
</evidence>
<feature type="transmembrane region" description="Helical" evidence="10">
    <location>
        <begin position="134"/>
        <end position="151"/>
    </location>
</feature>
<dbReference type="InterPro" id="IPR004709">
    <property type="entry name" value="NaH_exchanger"/>
</dbReference>
<reference evidence="12" key="3">
    <citation type="submission" date="2025-09" db="UniProtKB">
        <authorList>
            <consortium name="Ensembl"/>
        </authorList>
    </citation>
    <scope>IDENTIFICATION</scope>
</reference>
<dbReference type="GO" id="GO:0055037">
    <property type="term" value="C:recycling endosome"/>
    <property type="evidence" value="ECO:0007669"/>
    <property type="project" value="TreeGrafter"/>
</dbReference>
<evidence type="ECO:0000256" key="1">
    <source>
        <dbReference type="ARBA" id="ARBA00004141"/>
    </source>
</evidence>
<keyword evidence="6 9" id="KW-0406">Ion transport</keyword>
<dbReference type="AlphaFoldDB" id="A0A8C9TH69"/>
<evidence type="ECO:0000256" key="10">
    <source>
        <dbReference type="SAM" id="Phobius"/>
    </source>
</evidence>
<protein>
    <recommendedName>
        <fullName evidence="9">Sodium/hydrogen exchanger</fullName>
    </recommendedName>
</protein>
<keyword evidence="13" id="KW-1185">Reference proteome</keyword>
<dbReference type="OrthoDB" id="196264at2759"/>
<comment type="similarity">
    <text evidence="9">Belongs to the monovalent cation:proton antiporter 1 (CPA1) transporter (TC 2.A.36) family.</text>
</comment>
<dbReference type="PANTHER" id="PTHR10110:SF61">
    <property type="entry name" value="SODIUM_HYDROGEN EXCHANGER 9"/>
    <property type="match status" value="1"/>
</dbReference>
<dbReference type="GO" id="GO:0051453">
    <property type="term" value="P:regulation of intracellular pH"/>
    <property type="evidence" value="ECO:0007669"/>
    <property type="project" value="TreeGrafter"/>
</dbReference>
<feature type="transmembrane region" description="Helical" evidence="10">
    <location>
        <begin position="391"/>
        <end position="412"/>
    </location>
</feature>
<evidence type="ECO:0000256" key="8">
    <source>
        <dbReference type="ARBA" id="ARBA00023201"/>
    </source>
</evidence>
<dbReference type="Ensembl" id="ENSSFOT00015056852.1">
    <property type="protein sequence ID" value="ENSSFOP00015048130.1"/>
    <property type="gene ID" value="ENSSFOG00015014452.2"/>
</dbReference>
<evidence type="ECO:0000313" key="13">
    <source>
        <dbReference type="Proteomes" id="UP000694397"/>
    </source>
</evidence>